<dbReference type="PANTHER" id="PTHR24567:SF74">
    <property type="entry name" value="HTH-TYPE TRANSCRIPTIONAL REGULATOR ARCR"/>
    <property type="match status" value="1"/>
</dbReference>
<accession>A0ABV8GE94</accession>
<evidence type="ECO:0000313" key="7">
    <source>
        <dbReference type="Proteomes" id="UP001595851"/>
    </source>
</evidence>
<evidence type="ECO:0000259" key="4">
    <source>
        <dbReference type="PROSITE" id="PS50042"/>
    </source>
</evidence>
<dbReference type="InterPro" id="IPR036390">
    <property type="entry name" value="WH_DNA-bd_sf"/>
</dbReference>
<dbReference type="InterPro" id="IPR018490">
    <property type="entry name" value="cNMP-bd_dom_sf"/>
</dbReference>
<dbReference type="Proteomes" id="UP001595851">
    <property type="component" value="Unassembled WGS sequence"/>
</dbReference>
<evidence type="ECO:0000313" key="6">
    <source>
        <dbReference type="EMBL" id="MFC4011320.1"/>
    </source>
</evidence>
<organism evidence="6 7">
    <name type="scientific">Nonomuraea purpurea</name>
    <dbReference type="NCBI Taxonomy" id="1849276"/>
    <lineage>
        <taxon>Bacteria</taxon>
        <taxon>Bacillati</taxon>
        <taxon>Actinomycetota</taxon>
        <taxon>Actinomycetes</taxon>
        <taxon>Streptosporangiales</taxon>
        <taxon>Streptosporangiaceae</taxon>
        <taxon>Nonomuraea</taxon>
    </lineage>
</organism>
<dbReference type="InterPro" id="IPR014710">
    <property type="entry name" value="RmlC-like_jellyroll"/>
</dbReference>
<keyword evidence="2" id="KW-0238">DNA-binding</keyword>
<dbReference type="InterPro" id="IPR050397">
    <property type="entry name" value="Env_Response_Regulators"/>
</dbReference>
<dbReference type="SUPFAM" id="SSF51206">
    <property type="entry name" value="cAMP-binding domain-like"/>
    <property type="match status" value="1"/>
</dbReference>
<dbReference type="Pfam" id="PF13545">
    <property type="entry name" value="HTH_Crp_2"/>
    <property type="match status" value="1"/>
</dbReference>
<protein>
    <submittedName>
        <fullName evidence="6">Crp/Fnr family transcriptional regulator</fullName>
    </submittedName>
</protein>
<proteinExistence type="predicted"/>
<keyword evidence="3" id="KW-0804">Transcription</keyword>
<dbReference type="PROSITE" id="PS50042">
    <property type="entry name" value="CNMP_BINDING_3"/>
    <property type="match status" value="1"/>
</dbReference>
<dbReference type="PANTHER" id="PTHR24567">
    <property type="entry name" value="CRP FAMILY TRANSCRIPTIONAL REGULATORY PROTEIN"/>
    <property type="match status" value="1"/>
</dbReference>
<feature type="domain" description="Cyclic nucleotide-binding" evidence="4">
    <location>
        <begin position="14"/>
        <end position="123"/>
    </location>
</feature>
<evidence type="ECO:0000256" key="2">
    <source>
        <dbReference type="ARBA" id="ARBA00023125"/>
    </source>
</evidence>
<dbReference type="CDD" id="cd00038">
    <property type="entry name" value="CAP_ED"/>
    <property type="match status" value="1"/>
</dbReference>
<dbReference type="SMART" id="SM00100">
    <property type="entry name" value="cNMP"/>
    <property type="match status" value="1"/>
</dbReference>
<dbReference type="Pfam" id="PF00027">
    <property type="entry name" value="cNMP_binding"/>
    <property type="match status" value="1"/>
</dbReference>
<dbReference type="SUPFAM" id="SSF46785">
    <property type="entry name" value="Winged helix' DNA-binding domain"/>
    <property type="match status" value="1"/>
</dbReference>
<gene>
    <name evidence="6" type="ORF">ACFOY2_29115</name>
</gene>
<name>A0ABV8GE94_9ACTN</name>
<dbReference type="RefSeq" id="WP_379531272.1">
    <property type="nucleotide sequence ID" value="NZ_JBHSBI010000015.1"/>
</dbReference>
<dbReference type="InterPro" id="IPR012318">
    <property type="entry name" value="HTH_CRP"/>
</dbReference>
<dbReference type="Gene3D" id="2.60.120.10">
    <property type="entry name" value="Jelly Rolls"/>
    <property type="match status" value="1"/>
</dbReference>
<sequence length="236" mass="25286">MHSSRTPEWPAGTLMAGLDQSAGRELLALGTPVRLPAGKVLIRQCDEDDRRVFLLHSAGAHTALVKVTAGLANGAESLLGIRVSGDVVGEMAALCHGPRSATVTLCSDAVVHEIPGRAFQAFLERRPAAGIAVTAMVADRLNWANRRRVDMAGYDVATHLRAVLAEMVERHGRPTAEGYDLGVSLTQAELGRLIGARQDAIGKAMRCLSRSGLVKTTYKRVIVPNPDQLRLQPTND</sequence>
<reference evidence="7" key="1">
    <citation type="journal article" date="2019" name="Int. J. Syst. Evol. Microbiol.">
        <title>The Global Catalogue of Microorganisms (GCM) 10K type strain sequencing project: providing services to taxonomists for standard genome sequencing and annotation.</title>
        <authorList>
            <consortium name="The Broad Institute Genomics Platform"/>
            <consortium name="The Broad Institute Genome Sequencing Center for Infectious Disease"/>
            <person name="Wu L."/>
            <person name="Ma J."/>
        </authorList>
    </citation>
    <scope>NUCLEOTIDE SEQUENCE [LARGE SCALE GENOMIC DNA]</scope>
    <source>
        <strain evidence="7">TBRC 1276</strain>
    </source>
</reference>
<comment type="caution">
    <text evidence="6">The sequence shown here is derived from an EMBL/GenBank/DDBJ whole genome shotgun (WGS) entry which is preliminary data.</text>
</comment>
<evidence type="ECO:0000256" key="1">
    <source>
        <dbReference type="ARBA" id="ARBA00023015"/>
    </source>
</evidence>
<feature type="domain" description="HTH crp-type" evidence="5">
    <location>
        <begin position="154"/>
        <end position="227"/>
    </location>
</feature>
<evidence type="ECO:0000256" key="3">
    <source>
        <dbReference type="ARBA" id="ARBA00023163"/>
    </source>
</evidence>
<dbReference type="EMBL" id="JBHSBI010000015">
    <property type="protein sequence ID" value="MFC4011320.1"/>
    <property type="molecule type" value="Genomic_DNA"/>
</dbReference>
<keyword evidence="1" id="KW-0805">Transcription regulation</keyword>
<dbReference type="InterPro" id="IPR000595">
    <property type="entry name" value="cNMP-bd_dom"/>
</dbReference>
<dbReference type="PROSITE" id="PS51063">
    <property type="entry name" value="HTH_CRP_2"/>
    <property type="match status" value="1"/>
</dbReference>
<evidence type="ECO:0000259" key="5">
    <source>
        <dbReference type="PROSITE" id="PS51063"/>
    </source>
</evidence>
<keyword evidence="7" id="KW-1185">Reference proteome</keyword>